<comment type="caution">
    <text evidence="6">The sequence shown here is derived from an EMBL/GenBank/DDBJ whole genome shotgun (WGS) entry which is preliminary data.</text>
</comment>
<dbReference type="PANTHER" id="PTHR30404:SF0">
    <property type="entry name" value="N-ACETYLMURAMOYL-L-ALANINE AMIDASE AMIC"/>
    <property type="match status" value="1"/>
</dbReference>
<protein>
    <submittedName>
        <fullName evidence="6">N-acetylmuramoyl-L-alanine amidase</fullName>
        <ecNumber evidence="6">3.5.1.28</ecNumber>
    </submittedName>
</protein>
<gene>
    <name evidence="6" type="ORF">ACFQ0V_09720</name>
</gene>
<dbReference type="EMBL" id="JBHTJF010000034">
    <property type="protein sequence ID" value="MFD0944020.1"/>
    <property type="molecule type" value="Genomic_DNA"/>
</dbReference>
<dbReference type="EC" id="3.5.1.28" evidence="6"/>
<feature type="domain" description="SH3b" evidence="5">
    <location>
        <begin position="207"/>
        <end position="273"/>
    </location>
</feature>
<keyword evidence="2" id="KW-0961">Cell wall biogenesis/degradation</keyword>
<evidence type="ECO:0000259" key="4">
    <source>
        <dbReference type="PROSITE" id="PS51272"/>
    </source>
</evidence>
<dbReference type="InterPro" id="IPR003646">
    <property type="entry name" value="SH3-like_bac-type"/>
</dbReference>
<reference evidence="7" key="1">
    <citation type="journal article" date="2019" name="Int. J. Syst. Evol. Microbiol.">
        <title>The Global Catalogue of Microorganisms (GCM) 10K type strain sequencing project: providing services to taxonomists for standard genome sequencing and annotation.</title>
        <authorList>
            <consortium name="The Broad Institute Genomics Platform"/>
            <consortium name="The Broad Institute Genome Sequencing Center for Infectious Disease"/>
            <person name="Wu L."/>
            <person name="Ma J."/>
        </authorList>
    </citation>
    <scope>NUCLEOTIDE SEQUENCE [LARGE SCALE GENOMIC DNA]</scope>
    <source>
        <strain evidence="7">CCUG 63563</strain>
    </source>
</reference>
<feature type="domain" description="SLH" evidence="4">
    <location>
        <begin position="86"/>
        <end position="149"/>
    </location>
</feature>
<dbReference type="Pfam" id="PF08239">
    <property type="entry name" value="SH3_3"/>
    <property type="match status" value="2"/>
</dbReference>
<feature type="domain" description="SLH" evidence="4">
    <location>
        <begin position="26"/>
        <end position="85"/>
    </location>
</feature>
<feature type="domain" description="SH3b" evidence="5">
    <location>
        <begin position="301"/>
        <end position="363"/>
    </location>
</feature>
<dbReference type="SMART" id="SM00646">
    <property type="entry name" value="Ami_3"/>
    <property type="match status" value="1"/>
</dbReference>
<keyword evidence="7" id="KW-1185">Reference proteome</keyword>
<dbReference type="InterPro" id="IPR050695">
    <property type="entry name" value="N-acetylmuramoyl_amidase_3"/>
</dbReference>
<dbReference type="InterPro" id="IPR002508">
    <property type="entry name" value="MurNAc-LAA_cat"/>
</dbReference>
<dbReference type="Proteomes" id="UP001596976">
    <property type="component" value="Unassembled WGS sequence"/>
</dbReference>
<name>A0ABW3GZY2_9BACL</name>
<dbReference type="PANTHER" id="PTHR30404">
    <property type="entry name" value="N-ACETYLMURAMOYL-L-ALANINE AMIDASE"/>
    <property type="match status" value="1"/>
</dbReference>
<evidence type="ECO:0000313" key="7">
    <source>
        <dbReference type="Proteomes" id="UP001596976"/>
    </source>
</evidence>
<dbReference type="RefSeq" id="WP_381012813.1">
    <property type="nucleotide sequence ID" value="NZ_JBHTJF010000034.1"/>
</dbReference>
<dbReference type="PROSITE" id="PS51781">
    <property type="entry name" value="SH3B"/>
    <property type="match status" value="2"/>
</dbReference>
<sequence>MSKVAKTVLFALLAVIMIWPSDSFANGLKFNDVTENSRAYKEVKFLADRNYMNGKTSTRFGVNENVTRAEAAAIIGRALNISSANQETSFKDVPKGYRFSGYIQELSKRNIITGYADGTFRPNEQLTRGQMAIIINRAFLKNPNVKIDAAEQMLMNLGISEGVADGTFGRQNKILRIDFAVFIARSIEPSFRPNVVKPPTEPVDPFTRTVYVTSEKSPLNVRSGRGMNYAVIGQLPFQTKVKAAYPVNGWTKIQYDNGKKEGYVAEDYLSTTYPQPTPPTPKPEPALVEPTPVPPVTTNASTVGYVTSATLNVRSQANDSSAIVTKVSKGTELAVTSINGFWAEVTTPTGHKGFVHKYYIKLVNKKGNAVQNRIIVLDPGHGGSDPGAISGGANEKSITLNVSKKVADKLRRAGANVHMTRTGDTYPTLTQRTQFAKSKFAESFISIHANSASASASGTEVWIDTKFNANGAESRILAQYVQNKIVQKVNMKDRGVKDSAFQVLRENNTPAILIELGFITNSSDRHKMTSEEYTELFAQAIYEGIVQYYSSK</sequence>
<dbReference type="Gene3D" id="3.40.630.40">
    <property type="entry name" value="Zn-dependent exopeptidases"/>
    <property type="match status" value="1"/>
</dbReference>
<evidence type="ECO:0000256" key="2">
    <source>
        <dbReference type="ARBA" id="ARBA00023316"/>
    </source>
</evidence>
<evidence type="ECO:0000313" key="6">
    <source>
        <dbReference type="EMBL" id="MFD0944020.1"/>
    </source>
</evidence>
<dbReference type="PROSITE" id="PS51272">
    <property type="entry name" value="SLH"/>
    <property type="match status" value="2"/>
</dbReference>
<evidence type="ECO:0000259" key="5">
    <source>
        <dbReference type="PROSITE" id="PS51781"/>
    </source>
</evidence>
<dbReference type="Pfam" id="PF01520">
    <property type="entry name" value="Amidase_3"/>
    <property type="match status" value="1"/>
</dbReference>
<dbReference type="SUPFAM" id="SSF53187">
    <property type="entry name" value="Zn-dependent exopeptidases"/>
    <property type="match status" value="1"/>
</dbReference>
<dbReference type="Gene3D" id="2.30.30.40">
    <property type="entry name" value="SH3 Domains"/>
    <property type="match status" value="2"/>
</dbReference>
<keyword evidence="1 6" id="KW-0378">Hydrolase</keyword>
<feature type="chain" id="PRO_5046990681" evidence="3">
    <location>
        <begin position="26"/>
        <end position="552"/>
    </location>
</feature>
<dbReference type="InterPro" id="IPR001119">
    <property type="entry name" value="SLH_dom"/>
</dbReference>
<dbReference type="GO" id="GO:0008745">
    <property type="term" value="F:N-acetylmuramoyl-L-alanine amidase activity"/>
    <property type="evidence" value="ECO:0007669"/>
    <property type="project" value="UniProtKB-EC"/>
</dbReference>
<evidence type="ECO:0000256" key="3">
    <source>
        <dbReference type="SAM" id="SignalP"/>
    </source>
</evidence>
<evidence type="ECO:0000256" key="1">
    <source>
        <dbReference type="ARBA" id="ARBA00022801"/>
    </source>
</evidence>
<proteinExistence type="predicted"/>
<feature type="signal peptide" evidence="3">
    <location>
        <begin position="1"/>
        <end position="25"/>
    </location>
</feature>
<dbReference type="CDD" id="cd02696">
    <property type="entry name" value="MurNAc-LAA"/>
    <property type="match status" value="1"/>
</dbReference>
<organism evidence="6 7">
    <name type="scientific">Savagea faecisuis</name>
    <dbReference type="NCBI Taxonomy" id="1274803"/>
    <lineage>
        <taxon>Bacteria</taxon>
        <taxon>Bacillati</taxon>
        <taxon>Bacillota</taxon>
        <taxon>Bacilli</taxon>
        <taxon>Bacillales</taxon>
        <taxon>Caryophanaceae</taxon>
        <taxon>Savagea</taxon>
    </lineage>
</organism>
<dbReference type="Pfam" id="PF00395">
    <property type="entry name" value="SLH"/>
    <property type="match status" value="2"/>
</dbReference>
<accession>A0ABW3GZY2</accession>
<keyword evidence="3" id="KW-0732">Signal</keyword>
<dbReference type="SMART" id="SM00287">
    <property type="entry name" value="SH3b"/>
    <property type="match status" value="2"/>
</dbReference>